<evidence type="ECO:0000256" key="1">
    <source>
        <dbReference type="SAM" id="MobiDB-lite"/>
    </source>
</evidence>
<dbReference type="EMBL" id="SSDS01000002">
    <property type="protein sequence ID" value="TXG78928.1"/>
    <property type="molecule type" value="Genomic_DNA"/>
</dbReference>
<proteinExistence type="predicted"/>
<reference evidence="2 3" key="1">
    <citation type="submission" date="2018-09" db="EMBL/GenBank/DDBJ databases">
        <title>Metagenome Assembled Genomes from an Advanced Water Purification Facility.</title>
        <authorList>
            <person name="Stamps B.W."/>
            <person name="Spear J.R."/>
        </authorList>
    </citation>
    <scope>NUCLEOTIDE SEQUENCE [LARGE SCALE GENOMIC DNA]</scope>
    <source>
        <strain evidence="2">Bin_63_2</strain>
    </source>
</reference>
<sequence>MNDQSKKRLCINCKHFSGNMRFPRCKAISFPNKVTGRTQSTDCHPERTSGTTCGPEGKLFKRGAV</sequence>
<feature type="region of interest" description="Disordered" evidence="1">
    <location>
        <begin position="36"/>
        <end position="56"/>
    </location>
</feature>
<protein>
    <submittedName>
        <fullName evidence="2">Uncharacterized protein</fullName>
    </submittedName>
</protein>
<organism evidence="2 3">
    <name type="scientific">Candidatus Dojkabacteria bacterium</name>
    <dbReference type="NCBI Taxonomy" id="2099670"/>
    <lineage>
        <taxon>Bacteria</taxon>
        <taxon>Candidatus Dojkabacteria</taxon>
    </lineage>
</organism>
<gene>
    <name evidence="2" type="ORF">E6Q11_00115</name>
</gene>
<accession>A0A5C7JCH9</accession>
<feature type="compositionally biased region" description="Polar residues" evidence="1">
    <location>
        <begin position="36"/>
        <end position="52"/>
    </location>
</feature>
<comment type="caution">
    <text evidence="2">The sequence shown here is derived from an EMBL/GenBank/DDBJ whole genome shotgun (WGS) entry which is preliminary data.</text>
</comment>
<dbReference type="Proteomes" id="UP000321026">
    <property type="component" value="Unassembled WGS sequence"/>
</dbReference>
<name>A0A5C7JCH9_9BACT</name>
<evidence type="ECO:0000313" key="2">
    <source>
        <dbReference type="EMBL" id="TXG78928.1"/>
    </source>
</evidence>
<dbReference type="AlphaFoldDB" id="A0A5C7JCH9"/>
<evidence type="ECO:0000313" key="3">
    <source>
        <dbReference type="Proteomes" id="UP000321026"/>
    </source>
</evidence>